<dbReference type="InterPro" id="IPR011545">
    <property type="entry name" value="DEAD/DEAH_box_helicase_dom"/>
</dbReference>
<dbReference type="InterPro" id="IPR027417">
    <property type="entry name" value="P-loop_NTPase"/>
</dbReference>
<dbReference type="Proteomes" id="UP001281447">
    <property type="component" value="Unassembled WGS sequence"/>
</dbReference>
<name>A0ABU5CCH1_9BACI</name>
<accession>A0ABU5CCH1</accession>
<proteinExistence type="predicted"/>
<reference evidence="2 3" key="1">
    <citation type="submission" date="2023-10" db="EMBL/GenBank/DDBJ databases">
        <title>Virgibacillus halophilus 5B73C genome.</title>
        <authorList>
            <person name="Miliotis G."/>
            <person name="Sengupta P."/>
            <person name="Hameed A."/>
            <person name="Chuvochina M."/>
            <person name="Mcdonagh F."/>
            <person name="Simpson A.C."/>
            <person name="Singh N.K."/>
            <person name="Rekha P.D."/>
            <person name="Raman K."/>
            <person name="Hugenholtz P."/>
            <person name="Venkateswaran K."/>
        </authorList>
    </citation>
    <scope>NUCLEOTIDE SEQUENCE [LARGE SCALE GENOMIC DNA]</scope>
    <source>
        <strain evidence="2 3">5B73C</strain>
    </source>
</reference>
<protein>
    <submittedName>
        <fullName evidence="2">DEAD/DEAH box helicase</fullName>
    </submittedName>
</protein>
<feature type="domain" description="DEAD/DEAH-box helicase" evidence="1">
    <location>
        <begin position="22"/>
        <end position="56"/>
    </location>
</feature>
<keyword evidence="2" id="KW-0378">Hydrolase</keyword>
<keyword evidence="2" id="KW-0347">Helicase</keyword>
<dbReference type="PANTHER" id="PTHR13710:SF84">
    <property type="entry name" value="ATP-DEPENDENT DNA HELICASE RECS-RELATED"/>
    <property type="match status" value="1"/>
</dbReference>
<keyword evidence="2" id="KW-0547">Nucleotide-binding</keyword>
<comment type="caution">
    <text evidence="2">The sequence shown here is derived from an EMBL/GenBank/DDBJ whole genome shotgun (WGS) entry which is preliminary data.</text>
</comment>
<evidence type="ECO:0000313" key="2">
    <source>
        <dbReference type="EMBL" id="MDY0396538.1"/>
    </source>
</evidence>
<dbReference type="PANTHER" id="PTHR13710">
    <property type="entry name" value="DNA HELICASE RECQ FAMILY MEMBER"/>
    <property type="match status" value="1"/>
</dbReference>
<dbReference type="SUPFAM" id="SSF52540">
    <property type="entry name" value="P-loop containing nucleoside triphosphate hydrolases"/>
    <property type="match status" value="1"/>
</dbReference>
<evidence type="ECO:0000259" key="1">
    <source>
        <dbReference type="Pfam" id="PF00270"/>
    </source>
</evidence>
<organism evidence="2 3">
    <name type="scientific">Tigheibacillus halophilus</name>
    <dbReference type="NCBI Taxonomy" id="361280"/>
    <lineage>
        <taxon>Bacteria</taxon>
        <taxon>Bacillati</taxon>
        <taxon>Bacillota</taxon>
        <taxon>Bacilli</taxon>
        <taxon>Bacillales</taxon>
        <taxon>Bacillaceae</taxon>
        <taxon>Tigheibacillus</taxon>
    </lineage>
</organism>
<dbReference type="Pfam" id="PF00270">
    <property type="entry name" value="DEAD"/>
    <property type="match status" value="1"/>
</dbReference>
<dbReference type="GO" id="GO:0004386">
    <property type="term" value="F:helicase activity"/>
    <property type="evidence" value="ECO:0007669"/>
    <property type="project" value="UniProtKB-KW"/>
</dbReference>
<dbReference type="EMBL" id="JAWDIP010000004">
    <property type="protein sequence ID" value="MDY0396538.1"/>
    <property type="molecule type" value="Genomic_DNA"/>
</dbReference>
<sequence>MEKSSKLEQQLFKYFHLREFRAGQKEIIRDILQGKDVLGVLPTGSGKSICYQLPAMMTRGAYDCRFTTYRIDDRPSKTNESHWFETCSSGEQFFAG</sequence>
<dbReference type="Gene3D" id="3.40.50.300">
    <property type="entry name" value="P-loop containing nucleotide triphosphate hydrolases"/>
    <property type="match status" value="1"/>
</dbReference>
<keyword evidence="3" id="KW-1185">Reference proteome</keyword>
<evidence type="ECO:0000313" key="3">
    <source>
        <dbReference type="Proteomes" id="UP001281447"/>
    </source>
</evidence>
<gene>
    <name evidence="2" type="ORF">RWE15_22280</name>
</gene>
<keyword evidence="2" id="KW-0067">ATP-binding</keyword>